<dbReference type="PANTHER" id="PTHR34512">
    <property type="entry name" value="CELL SURFACE PROTEIN"/>
    <property type="match status" value="1"/>
</dbReference>
<organism evidence="2 3">
    <name type="scientific">Flammeovirga aprica JL-4</name>
    <dbReference type="NCBI Taxonomy" id="694437"/>
    <lineage>
        <taxon>Bacteria</taxon>
        <taxon>Pseudomonadati</taxon>
        <taxon>Bacteroidota</taxon>
        <taxon>Cytophagia</taxon>
        <taxon>Cytophagales</taxon>
        <taxon>Flammeovirgaceae</taxon>
        <taxon>Flammeovirga</taxon>
    </lineage>
</organism>
<evidence type="ECO:0000313" key="2">
    <source>
        <dbReference type="EMBL" id="NME72086.1"/>
    </source>
</evidence>
<evidence type="ECO:0000313" key="3">
    <source>
        <dbReference type="Proteomes" id="UP000576082"/>
    </source>
</evidence>
<dbReference type="AlphaFoldDB" id="A0A7X9XCQ6"/>
<dbReference type="PANTHER" id="PTHR34512:SF30">
    <property type="entry name" value="OUTER MEMBRANE PROTEIN ASSEMBLY FACTOR BAMB"/>
    <property type="match status" value="1"/>
</dbReference>
<dbReference type="InterPro" id="IPR011047">
    <property type="entry name" value="Quinoprotein_ADH-like_sf"/>
</dbReference>
<feature type="domain" description="Pyrrolo-quinoline quinone repeat" evidence="1">
    <location>
        <begin position="475"/>
        <end position="632"/>
    </location>
</feature>
<dbReference type="InterPro" id="IPR002372">
    <property type="entry name" value="PQQ_rpt_dom"/>
</dbReference>
<dbReference type="EMBL" id="JABANE010000132">
    <property type="protein sequence ID" value="NME72086.1"/>
    <property type="molecule type" value="Genomic_DNA"/>
</dbReference>
<dbReference type="InterPro" id="IPR018391">
    <property type="entry name" value="PQQ_b-propeller_rpt"/>
</dbReference>
<accession>A0A7X9XCQ6</accession>
<feature type="domain" description="Pyrrolo-quinoline quinone repeat" evidence="1">
    <location>
        <begin position="769"/>
        <end position="855"/>
    </location>
</feature>
<sequence length="856" mass="96199">MKYYLLILLLNTISICYGQHSNLFVSSGLTDIDKVRKEVQFIPTNQENKLERRAALYRWWRLLSNQGYDLRVFEPIANQLLITSNPEEESTISEGFNCLEKLWTKGEKVEEKQGPKNNNLEEYSKTDWPQYHGTHTMQKGFSIDEGPNQGKVAWKFPKSYGCEISPVIENGKVYLTGEGGDVIGYCLDEKSGAIRWKAIIPKGSYYANSGERKHAIVTKNTVVFMLGHQPYFFNKEDGKPISKSQVLNNKNIALEKLIVRKVGLKHLLLIDPCTGKMHQFYEEKEGITGGGVIKNEKLFYITYRGKLMVIDLKTGDRNTIKIGDGKIVGTPQIEDNIIYIGSNSGAVYAYHILEERLKWTFNVKQVEERSRQLFSQFLIQNDKLYFGSSNKNIYCLEKVSGQLVWQYQTEHWLKSAPVYKNNTLYCATLGGTFYALEEQQNKVVLKWKKKVSDHGFAAELCITEQGVYGVDLNFIVYKVNEQGEKVWQHSVLDGVYIDNQFYASEAKGGQQSSPVVVDNTLYIGGTDGFVNAIDIRTAKELWQFETVGIMASSPTVAYDKVFFGEAYSSTGTYYAVDAKTGRIVWSTQEYGKVWVSATFHDGNIYFGNMDGFFFCVDAASGKKIWSYNTAKDTPLEHLPLETKHQHGFPPGVYCNPVYAEGIIYTGSWSGYYFAFDATTGTLKWRTKTSPENGKGGFPDSAAPVLHKNHLYVQKGGNQIAALNIENGKIDWVWNAPAGYLQNGTVTAYSNKIFGSIVRGVTKLPYDAQIIAFDDVEDGGKELWRYKGGGGLTASVIAKNKLIFGSSAHVHATCLDLNTGELIWKTMLGGTMLEVVPAVYGNKAFFQCKNGYLYAIE</sequence>
<keyword evidence="3" id="KW-1185">Reference proteome</keyword>
<dbReference type="Gene3D" id="2.130.10.10">
    <property type="entry name" value="YVTN repeat-like/Quinoprotein amine dehydrogenase"/>
    <property type="match status" value="2"/>
</dbReference>
<dbReference type="SUPFAM" id="SSF50998">
    <property type="entry name" value="Quinoprotein alcohol dehydrogenase-like"/>
    <property type="match status" value="2"/>
</dbReference>
<dbReference type="Gene3D" id="2.140.10.10">
    <property type="entry name" value="Quinoprotein alcohol dehydrogenase-like superfamily"/>
    <property type="match status" value="1"/>
</dbReference>
<protein>
    <submittedName>
        <fullName evidence="2">PQQ-binding-like beta-propeller repeat protein</fullName>
    </submittedName>
</protein>
<dbReference type="RefSeq" id="WP_169660280.1">
    <property type="nucleotide sequence ID" value="NZ_JABANE010000132.1"/>
</dbReference>
<proteinExistence type="predicted"/>
<dbReference type="Gene3D" id="2.40.10.480">
    <property type="match status" value="1"/>
</dbReference>
<feature type="domain" description="Pyrrolo-quinoline quinone repeat" evidence="1">
    <location>
        <begin position="649"/>
        <end position="744"/>
    </location>
</feature>
<dbReference type="InterPro" id="IPR015943">
    <property type="entry name" value="WD40/YVTN_repeat-like_dom_sf"/>
</dbReference>
<gene>
    <name evidence="2" type="ORF">HHU12_29255</name>
</gene>
<comment type="caution">
    <text evidence="2">The sequence shown here is derived from an EMBL/GenBank/DDBJ whole genome shotgun (WGS) entry which is preliminary data.</text>
</comment>
<dbReference type="Proteomes" id="UP000576082">
    <property type="component" value="Unassembled WGS sequence"/>
</dbReference>
<dbReference type="SMART" id="SM00564">
    <property type="entry name" value="PQQ"/>
    <property type="match status" value="9"/>
</dbReference>
<reference evidence="2 3" key="1">
    <citation type="submission" date="2020-04" db="EMBL/GenBank/DDBJ databases">
        <title>Flammeovirga sp. SR4, a novel species isolated from seawater.</title>
        <authorList>
            <person name="Wang X."/>
        </authorList>
    </citation>
    <scope>NUCLEOTIDE SEQUENCE [LARGE SCALE GENOMIC DNA]</scope>
    <source>
        <strain evidence="2 3">ATCC 23126</strain>
    </source>
</reference>
<dbReference type="Pfam" id="PF13360">
    <property type="entry name" value="PQQ_2"/>
    <property type="match status" value="4"/>
</dbReference>
<evidence type="ECO:0000259" key="1">
    <source>
        <dbReference type="Pfam" id="PF13360"/>
    </source>
</evidence>
<feature type="domain" description="Pyrrolo-quinoline quinone repeat" evidence="1">
    <location>
        <begin position="377"/>
        <end position="442"/>
    </location>
</feature>
<name>A0A7X9XCQ6_9BACT</name>